<evidence type="ECO:0000313" key="2">
    <source>
        <dbReference type="EMBL" id="RYR43266.1"/>
    </source>
</evidence>
<protein>
    <submittedName>
        <fullName evidence="2">Uncharacterized protein</fullName>
    </submittedName>
</protein>
<dbReference type="Proteomes" id="UP000289738">
    <property type="component" value="Chromosome A08"/>
</dbReference>
<sequence>MPNENLEDHLFLVSEQQKLKKSLAWPQKMSIILDVAKGLAYLSCDACDTLPQPPFPISIQSASQGLRLLLTSTATESVHDETATRKMQTKLPQKSADEAAAKKRRHNCHKKSPNEIVAKKKRKEK</sequence>
<evidence type="ECO:0000256" key="1">
    <source>
        <dbReference type="SAM" id="MobiDB-lite"/>
    </source>
</evidence>
<organism evidence="2 3">
    <name type="scientific">Arachis hypogaea</name>
    <name type="common">Peanut</name>
    <dbReference type="NCBI Taxonomy" id="3818"/>
    <lineage>
        <taxon>Eukaryota</taxon>
        <taxon>Viridiplantae</taxon>
        <taxon>Streptophyta</taxon>
        <taxon>Embryophyta</taxon>
        <taxon>Tracheophyta</taxon>
        <taxon>Spermatophyta</taxon>
        <taxon>Magnoliopsida</taxon>
        <taxon>eudicotyledons</taxon>
        <taxon>Gunneridae</taxon>
        <taxon>Pentapetalae</taxon>
        <taxon>rosids</taxon>
        <taxon>fabids</taxon>
        <taxon>Fabales</taxon>
        <taxon>Fabaceae</taxon>
        <taxon>Papilionoideae</taxon>
        <taxon>50 kb inversion clade</taxon>
        <taxon>dalbergioids sensu lato</taxon>
        <taxon>Dalbergieae</taxon>
        <taxon>Pterocarpus clade</taxon>
        <taxon>Arachis</taxon>
    </lineage>
</organism>
<reference evidence="2 3" key="1">
    <citation type="submission" date="2019-01" db="EMBL/GenBank/DDBJ databases">
        <title>Sequencing of cultivated peanut Arachis hypogaea provides insights into genome evolution and oil improvement.</title>
        <authorList>
            <person name="Chen X."/>
        </authorList>
    </citation>
    <scope>NUCLEOTIDE SEQUENCE [LARGE SCALE GENOMIC DNA]</scope>
    <source>
        <strain evidence="3">cv. Fuhuasheng</strain>
        <tissue evidence="2">Leaves</tissue>
    </source>
</reference>
<dbReference type="EMBL" id="SDMP01000008">
    <property type="protein sequence ID" value="RYR43266.1"/>
    <property type="molecule type" value="Genomic_DNA"/>
</dbReference>
<feature type="compositionally biased region" description="Basic residues" evidence="1">
    <location>
        <begin position="102"/>
        <end position="111"/>
    </location>
</feature>
<dbReference type="STRING" id="3818.A0A445BXK0"/>
<keyword evidence="3" id="KW-1185">Reference proteome</keyword>
<proteinExistence type="predicted"/>
<accession>A0A445BXK0</accession>
<name>A0A445BXK0_ARAHY</name>
<dbReference type="AlphaFoldDB" id="A0A445BXK0"/>
<evidence type="ECO:0000313" key="3">
    <source>
        <dbReference type="Proteomes" id="UP000289738"/>
    </source>
</evidence>
<dbReference type="Gene3D" id="1.10.510.10">
    <property type="entry name" value="Transferase(Phosphotransferase) domain 1"/>
    <property type="match status" value="1"/>
</dbReference>
<feature type="region of interest" description="Disordered" evidence="1">
    <location>
        <begin position="77"/>
        <end position="125"/>
    </location>
</feature>
<gene>
    <name evidence="2" type="ORF">Ahy_A08g039689</name>
</gene>
<comment type="caution">
    <text evidence="2">The sequence shown here is derived from an EMBL/GenBank/DDBJ whole genome shotgun (WGS) entry which is preliminary data.</text>
</comment>